<sequence>MKIFLVIFSKNLMMKKIVLLLSFICAVGVTQAQEVKGNTVSSKEVPPVWPGCEEAASTSNCFNQMLAKHIQQNFKFPKDYTSEDKGSKVLVSFVVNKEGNIEITQVKGGRASLQEEAKRNIMAIPKMKPGSLNGKPRAIKYTVPFNF</sequence>
<gene>
    <name evidence="3" type="ORF">GCM10008088_15390</name>
</gene>
<evidence type="ECO:0000259" key="2">
    <source>
        <dbReference type="Pfam" id="PF03544"/>
    </source>
</evidence>
<dbReference type="Proteomes" id="UP000615593">
    <property type="component" value="Unassembled WGS sequence"/>
</dbReference>
<reference evidence="4" key="1">
    <citation type="journal article" date="2019" name="Int. J. Syst. Evol. Microbiol.">
        <title>The Global Catalogue of Microorganisms (GCM) 10K type strain sequencing project: providing services to taxonomists for standard genome sequencing and annotation.</title>
        <authorList>
            <consortium name="The Broad Institute Genomics Platform"/>
            <consortium name="The Broad Institute Genome Sequencing Center for Infectious Disease"/>
            <person name="Wu L."/>
            <person name="Ma J."/>
        </authorList>
    </citation>
    <scope>NUCLEOTIDE SEQUENCE [LARGE SCALE GENOMIC DNA]</scope>
    <source>
        <strain evidence="4">KCTC 12708</strain>
    </source>
</reference>
<organism evidence="3 4">
    <name type="scientific">Mesonia mobilis</name>
    <dbReference type="NCBI Taxonomy" id="369791"/>
    <lineage>
        <taxon>Bacteria</taxon>
        <taxon>Pseudomonadati</taxon>
        <taxon>Bacteroidota</taxon>
        <taxon>Flavobacteriia</taxon>
        <taxon>Flavobacteriales</taxon>
        <taxon>Flavobacteriaceae</taxon>
        <taxon>Mesonia</taxon>
    </lineage>
</organism>
<proteinExistence type="predicted"/>
<dbReference type="Pfam" id="PF03544">
    <property type="entry name" value="TonB_C"/>
    <property type="match status" value="1"/>
</dbReference>
<protein>
    <recommendedName>
        <fullName evidence="2">TonB C-terminal domain-containing protein</fullName>
    </recommendedName>
</protein>
<feature type="chain" id="PRO_5046968495" description="TonB C-terminal domain-containing protein" evidence="1">
    <location>
        <begin position="33"/>
        <end position="147"/>
    </location>
</feature>
<dbReference type="Gene3D" id="3.30.1150.10">
    <property type="match status" value="1"/>
</dbReference>
<evidence type="ECO:0000313" key="4">
    <source>
        <dbReference type="Proteomes" id="UP000615593"/>
    </source>
</evidence>
<feature type="domain" description="TonB C-terminal" evidence="2">
    <location>
        <begin position="73"/>
        <end position="147"/>
    </location>
</feature>
<evidence type="ECO:0000313" key="3">
    <source>
        <dbReference type="EMBL" id="GGZ54535.1"/>
    </source>
</evidence>
<dbReference type="EMBL" id="BMWY01000003">
    <property type="protein sequence ID" value="GGZ54535.1"/>
    <property type="molecule type" value="Genomic_DNA"/>
</dbReference>
<dbReference type="InterPro" id="IPR037682">
    <property type="entry name" value="TonB_C"/>
</dbReference>
<dbReference type="SUPFAM" id="SSF74653">
    <property type="entry name" value="TolA/TonB C-terminal domain"/>
    <property type="match status" value="1"/>
</dbReference>
<accession>A0ABQ3BQS6</accession>
<keyword evidence="1" id="KW-0732">Signal</keyword>
<evidence type="ECO:0000256" key="1">
    <source>
        <dbReference type="SAM" id="SignalP"/>
    </source>
</evidence>
<feature type="signal peptide" evidence="1">
    <location>
        <begin position="1"/>
        <end position="32"/>
    </location>
</feature>
<comment type="caution">
    <text evidence="3">The sequence shown here is derived from an EMBL/GenBank/DDBJ whole genome shotgun (WGS) entry which is preliminary data.</text>
</comment>
<keyword evidence="4" id="KW-1185">Reference proteome</keyword>
<name>A0ABQ3BQS6_9FLAO</name>